<feature type="transmembrane region" description="Helical" evidence="6">
    <location>
        <begin position="164"/>
        <end position="186"/>
    </location>
</feature>
<keyword evidence="4 6" id="KW-1133">Transmembrane helix</keyword>
<dbReference type="KEGG" id="bvq:FHE72_20790"/>
<accession>A0A6I6UJM4</accession>
<evidence type="ECO:0000259" key="7">
    <source>
        <dbReference type="Pfam" id="PF02683"/>
    </source>
</evidence>
<evidence type="ECO:0000256" key="4">
    <source>
        <dbReference type="ARBA" id="ARBA00022989"/>
    </source>
</evidence>
<comment type="subcellular location">
    <subcellularLocation>
        <location evidence="1">Membrane</location>
        <topology evidence="1">Multi-pass membrane protein</topology>
    </subcellularLocation>
</comment>
<feature type="transmembrane region" description="Helical" evidence="6">
    <location>
        <begin position="89"/>
        <end position="111"/>
    </location>
</feature>
<dbReference type="PANTHER" id="PTHR31272">
    <property type="entry name" value="CYTOCHROME C-TYPE BIOGENESIS PROTEIN HI_1454-RELATED"/>
    <property type="match status" value="1"/>
</dbReference>
<keyword evidence="5 6" id="KW-0472">Membrane</keyword>
<feature type="transmembrane region" description="Helical" evidence="6">
    <location>
        <begin position="50"/>
        <end position="69"/>
    </location>
</feature>
<gene>
    <name evidence="8" type="ORF">FHE72_20790</name>
</gene>
<feature type="transmembrane region" description="Helical" evidence="6">
    <location>
        <begin position="207"/>
        <end position="233"/>
    </location>
</feature>
<proteinExistence type="inferred from homology"/>
<organism evidence="8 9">
    <name type="scientific">Rossellomorea vietnamensis</name>
    <dbReference type="NCBI Taxonomy" id="218284"/>
    <lineage>
        <taxon>Bacteria</taxon>
        <taxon>Bacillati</taxon>
        <taxon>Bacillota</taxon>
        <taxon>Bacilli</taxon>
        <taxon>Bacillales</taxon>
        <taxon>Bacillaceae</taxon>
        <taxon>Rossellomorea</taxon>
    </lineage>
</organism>
<dbReference type="InterPro" id="IPR003834">
    <property type="entry name" value="Cyt_c_assmbl_TM_dom"/>
</dbReference>
<reference evidence="8 9" key="1">
    <citation type="submission" date="2019-06" db="EMBL/GenBank/DDBJ databases">
        <title>An operon consisting of a P-type ATPase gene and a transcriptional regular gene given the different cadmium resistance in Bacillus vietamensis 151-6 and Bacillus marisflavi 151-25.</title>
        <authorList>
            <person name="Yu X."/>
        </authorList>
    </citation>
    <scope>NUCLEOTIDE SEQUENCE [LARGE SCALE GENOMIC DNA]</scope>
    <source>
        <strain evidence="8 9">151-6</strain>
    </source>
</reference>
<evidence type="ECO:0000256" key="2">
    <source>
        <dbReference type="ARBA" id="ARBA00006143"/>
    </source>
</evidence>
<keyword evidence="3 6" id="KW-0812">Transmembrane</keyword>
<dbReference type="EMBL" id="CP047394">
    <property type="protein sequence ID" value="QHE63175.1"/>
    <property type="molecule type" value="Genomic_DNA"/>
</dbReference>
<evidence type="ECO:0000313" key="9">
    <source>
        <dbReference type="Proteomes" id="UP000465062"/>
    </source>
</evidence>
<dbReference type="GO" id="GO:0016020">
    <property type="term" value="C:membrane"/>
    <property type="evidence" value="ECO:0007669"/>
    <property type="project" value="UniProtKB-SubCell"/>
</dbReference>
<comment type="similarity">
    <text evidence="2">Belongs to the DsbD family.</text>
</comment>
<dbReference type="Proteomes" id="UP000465062">
    <property type="component" value="Chromosome"/>
</dbReference>
<dbReference type="AlphaFoldDB" id="A0A6I6UJM4"/>
<feature type="domain" description="Cytochrome C biogenesis protein transmembrane" evidence="7">
    <location>
        <begin position="6"/>
        <end position="187"/>
    </location>
</feature>
<dbReference type="RefSeq" id="WP_159362863.1">
    <property type="nucleotide sequence ID" value="NZ_CP047394.1"/>
</dbReference>
<feature type="transmembrane region" description="Helical" evidence="6">
    <location>
        <begin position="6"/>
        <end position="30"/>
    </location>
</feature>
<name>A0A6I6UJM4_9BACI</name>
<evidence type="ECO:0000313" key="8">
    <source>
        <dbReference type="EMBL" id="QHE63175.1"/>
    </source>
</evidence>
<evidence type="ECO:0000256" key="3">
    <source>
        <dbReference type="ARBA" id="ARBA00022692"/>
    </source>
</evidence>
<dbReference type="PANTHER" id="PTHR31272:SF4">
    <property type="entry name" value="CYTOCHROME C-TYPE BIOGENESIS PROTEIN HI_1454-RELATED"/>
    <property type="match status" value="1"/>
</dbReference>
<dbReference type="GO" id="GO:0017004">
    <property type="term" value="P:cytochrome complex assembly"/>
    <property type="evidence" value="ECO:0007669"/>
    <property type="project" value="InterPro"/>
</dbReference>
<evidence type="ECO:0000256" key="5">
    <source>
        <dbReference type="ARBA" id="ARBA00023136"/>
    </source>
</evidence>
<evidence type="ECO:0000256" key="6">
    <source>
        <dbReference type="SAM" id="Phobius"/>
    </source>
</evidence>
<sequence length="241" mass="26217">MMEVSIWFALAAGALSFFSPCVFPLLPAYVSHLTGGQARDGHMKVERSVVLLRSFGFIAGFSLIFILMGASASFLGEMFSEYRIYIEQIAGILIIVFGLQMMGWLSFSFLLKDTRSFKTKKKGTAWGSILLGMAFASGWSPCVGLTLSSILLLASASSTLTQGVLLLIVYSIGLAVPFLLISLMITKTFTVMKTINRILPGLSKINGALMIILGFLCLVGRCSKSALIFPFLVSFQHRGRV</sequence>
<dbReference type="Pfam" id="PF02683">
    <property type="entry name" value="DsbD_TM"/>
    <property type="match status" value="1"/>
</dbReference>
<dbReference type="InterPro" id="IPR051790">
    <property type="entry name" value="Cytochrome_c-biogenesis_DsbD"/>
</dbReference>
<protein>
    <submittedName>
        <fullName evidence="8">Cytochrome c biogenesis protein CcdA</fullName>
    </submittedName>
</protein>
<feature type="transmembrane region" description="Helical" evidence="6">
    <location>
        <begin position="123"/>
        <end position="152"/>
    </location>
</feature>
<evidence type="ECO:0000256" key="1">
    <source>
        <dbReference type="ARBA" id="ARBA00004141"/>
    </source>
</evidence>